<evidence type="ECO:0000256" key="2">
    <source>
        <dbReference type="ARBA" id="ARBA00022692"/>
    </source>
</evidence>
<dbReference type="EMBL" id="QLYR01000001">
    <property type="protein sequence ID" value="RAQ30530.1"/>
    <property type="molecule type" value="Genomic_DNA"/>
</dbReference>
<feature type="transmembrane region" description="Helical" evidence="5">
    <location>
        <begin position="226"/>
        <end position="251"/>
    </location>
</feature>
<keyword evidence="5" id="KW-0813">Transport</keyword>
<name>A0A328UK24_9FIRM</name>
<dbReference type="InterPro" id="IPR000412">
    <property type="entry name" value="ABC_2_transport"/>
</dbReference>
<dbReference type="PANTHER" id="PTHR43229">
    <property type="entry name" value="NODULATION PROTEIN J"/>
    <property type="match status" value="1"/>
</dbReference>
<feature type="transmembrane region" description="Helical" evidence="5">
    <location>
        <begin position="144"/>
        <end position="165"/>
    </location>
</feature>
<keyword evidence="2 5" id="KW-0812">Transmembrane</keyword>
<dbReference type="PANTHER" id="PTHR43229:SF2">
    <property type="entry name" value="NODULATION PROTEIN J"/>
    <property type="match status" value="1"/>
</dbReference>
<gene>
    <name evidence="7" type="ORF">DPQ25_03260</name>
</gene>
<dbReference type="RefSeq" id="WP_112331725.1">
    <property type="nucleotide sequence ID" value="NZ_QLYR01000001.1"/>
</dbReference>
<feature type="transmembrane region" description="Helical" evidence="5">
    <location>
        <begin position="112"/>
        <end position="132"/>
    </location>
</feature>
<dbReference type="InterPro" id="IPR047817">
    <property type="entry name" value="ABC2_TM_bact-type"/>
</dbReference>
<sequence length="257" mass="28163">MKSKTKRYNDTFTMAGRCLLLSKRNPDTFLTSIILPALMMLLFISLFGNLIQIEGISYVDFIVPGILLQCIAQGSSTTAIMVNKDVTSGIVTRFSTLPINKISILNGHILEAFIRSIMSTVVVVLIAMLLGFRPSFHITDIGIVLILLVGIISVLSWLAVIVGVITNSAEGASSLSALAIILPYLSSGFVPTETLPSILKVFAEYQPMTSIIDTMRNAFLGNALDIQVFIIALTWCIGLTILFYILSFVLFKKRFCN</sequence>
<evidence type="ECO:0000256" key="5">
    <source>
        <dbReference type="RuleBase" id="RU361157"/>
    </source>
</evidence>
<comment type="subcellular location">
    <subcellularLocation>
        <location evidence="5">Cell membrane</location>
        <topology evidence="5">Multi-pass membrane protein</topology>
    </subcellularLocation>
    <subcellularLocation>
        <location evidence="1">Membrane</location>
        <topology evidence="1">Multi-pass membrane protein</topology>
    </subcellularLocation>
</comment>
<comment type="similarity">
    <text evidence="5">Belongs to the ABC-2 integral membrane protein family.</text>
</comment>
<feature type="transmembrane region" description="Helical" evidence="5">
    <location>
        <begin position="29"/>
        <end position="51"/>
    </location>
</feature>
<dbReference type="InterPro" id="IPR013525">
    <property type="entry name" value="ABC2_TM"/>
</dbReference>
<reference evidence="7 8" key="1">
    <citation type="submission" date="2018-06" db="EMBL/GenBank/DDBJ databases">
        <title>Noncontiguous genome sequence of Ruminococcaceae bacterium ASD2818.</title>
        <authorList>
            <person name="Chaplin A.V."/>
            <person name="Sokolova S.R."/>
            <person name="Kochetkova T.O."/>
            <person name="Goltsov A.Y."/>
            <person name="Trofimov D.Y."/>
            <person name="Efimov B.A."/>
        </authorList>
    </citation>
    <scope>NUCLEOTIDE SEQUENCE [LARGE SCALE GENOMIC DNA]</scope>
    <source>
        <strain evidence="7 8">ASD2818</strain>
    </source>
</reference>
<organism evidence="7 8">
    <name type="scientific">Hydrogeniiclostridium mannosilyticum</name>
    <dbReference type="NCBI Taxonomy" id="2764322"/>
    <lineage>
        <taxon>Bacteria</taxon>
        <taxon>Bacillati</taxon>
        <taxon>Bacillota</taxon>
        <taxon>Clostridia</taxon>
        <taxon>Eubacteriales</taxon>
        <taxon>Acutalibacteraceae</taxon>
        <taxon>Hydrogeniiclostridium</taxon>
    </lineage>
</organism>
<evidence type="ECO:0000313" key="8">
    <source>
        <dbReference type="Proteomes" id="UP000249377"/>
    </source>
</evidence>
<comment type="caution">
    <text evidence="5">Lacks conserved residue(s) required for the propagation of feature annotation.</text>
</comment>
<dbReference type="AlphaFoldDB" id="A0A328UK24"/>
<accession>A0A328UK24</accession>
<keyword evidence="4 5" id="KW-0472">Membrane</keyword>
<dbReference type="Proteomes" id="UP000249377">
    <property type="component" value="Unassembled WGS sequence"/>
</dbReference>
<dbReference type="GO" id="GO:0043190">
    <property type="term" value="C:ATP-binding cassette (ABC) transporter complex"/>
    <property type="evidence" value="ECO:0007669"/>
    <property type="project" value="InterPro"/>
</dbReference>
<keyword evidence="8" id="KW-1185">Reference proteome</keyword>
<keyword evidence="3 5" id="KW-1133">Transmembrane helix</keyword>
<evidence type="ECO:0000256" key="3">
    <source>
        <dbReference type="ARBA" id="ARBA00022989"/>
    </source>
</evidence>
<keyword evidence="5" id="KW-1003">Cell membrane</keyword>
<dbReference type="Pfam" id="PF01061">
    <property type="entry name" value="ABC2_membrane"/>
    <property type="match status" value="1"/>
</dbReference>
<protein>
    <recommendedName>
        <fullName evidence="5">Transport permease protein</fullName>
    </recommendedName>
</protein>
<comment type="caution">
    <text evidence="7">The sequence shown here is derived from an EMBL/GenBank/DDBJ whole genome shotgun (WGS) entry which is preliminary data.</text>
</comment>
<dbReference type="PROSITE" id="PS51012">
    <property type="entry name" value="ABC_TM2"/>
    <property type="match status" value="1"/>
</dbReference>
<evidence type="ECO:0000313" key="7">
    <source>
        <dbReference type="EMBL" id="RAQ30530.1"/>
    </source>
</evidence>
<dbReference type="PIRSF" id="PIRSF006648">
    <property type="entry name" value="DrrB"/>
    <property type="match status" value="1"/>
</dbReference>
<evidence type="ECO:0000256" key="4">
    <source>
        <dbReference type="ARBA" id="ARBA00023136"/>
    </source>
</evidence>
<feature type="domain" description="ABC transmembrane type-2" evidence="6">
    <location>
        <begin position="27"/>
        <end position="254"/>
    </location>
</feature>
<dbReference type="InterPro" id="IPR051784">
    <property type="entry name" value="Nod_factor_ABC_transporter"/>
</dbReference>
<proteinExistence type="inferred from homology"/>
<dbReference type="GO" id="GO:0140359">
    <property type="term" value="F:ABC-type transporter activity"/>
    <property type="evidence" value="ECO:0007669"/>
    <property type="project" value="InterPro"/>
</dbReference>
<evidence type="ECO:0000256" key="1">
    <source>
        <dbReference type="ARBA" id="ARBA00004141"/>
    </source>
</evidence>
<evidence type="ECO:0000259" key="6">
    <source>
        <dbReference type="PROSITE" id="PS51012"/>
    </source>
</evidence>